<dbReference type="Pfam" id="PF01739">
    <property type="entry name" value="CheR"/>
    <property type="match status" value="1"/>
</dbReference>
<dbReference type="PRINTS" id="PR00996">
    <property type="entry name" value="CHERMTFRASE"/>
</dbReference>
<dbReference type="GO" id="GO:0032259">
    <property type="term" value="P:methylation"/>
    <property type="evidence" value="ECO:0007669"/>
    <property type="project" value="UniProtKB-KW"/>
</dbReference>
<accession>A0A2W5FGS6</accession>
<dbReference type="PANTHER" id="PTHR24422">
    <property type="entry name" value="CHEMOTAXIS PROTEIN METHYLTRANSFERASE"/>
    <property type="match status" value="1"/>
</dbReference>
<dbReference type="PROSITE" id="PS50123">
    <property type="entry name" value="CHER"/>
    <property type="match status" value="1"/>
</dbReference>
<name>A0A2W5FGS6_9BACT</name>
<dbReference type="EMBL" id="QFOT01000081">
    <property type="protein sequence ID" value="PZP55215.1"/>
    <property type="molecule type" value="Genomic_DNA"/>
</dbReference>
<dbReference type="Gene3D" id="1.10.155.10">
    <property type="entry name" value="Chemotaxis receptor methyltransferase CheR, N-terminal domain"/>
    <property type="match status" value="1"/>
</dbReference>
<dbReference type="Gene3D" id="3.40.50.150">
    <property type="entry name" value="Vaccinia Virus protein VP39"/>
    <property type="match status" value="1"/>
</dbReference>
<gene>
    <name evidence="7" type="ORF">DI586_07560</name>
</gene>
<dbReference type="InterPro" id="IPR036804">
    <property type="entry name" value="CheR_N_sf"/>
</dbReference>
<evidence type="ECO:0000313" key="7">
    <source>
        <dbReference type="EMBL" id="PZP55215.1"/>
    </source>
</evidence>
<comment type="caution">
    <text evidence="7">The sequence shown here is derived from an EMBL/GenBank/DDBJ whole genome shotgun (WGS) entry which is preliminary data.</text>
</comment>
<reference evidence="7 8" key="1">
    <citation type="submission" date="2017-08" db="EMBL/GenBank/DDBJ databases">
        <title>Infants hospitalized years apart are colonized by the same room-sourced microbial strains.</title>
        <authorList>
            <person name="Brooks B."/>
            <person name="Olm M.R."/>
            <person name="Firek B.A."/>
            <person name="Baker R."/>
            <person name="Thomas B.C."/>
            <person name="Morowitz M.J."/>
            <person name="Banfield J.F."/>
        </authorList>
    </citation>
    <scope>NUCLEOTIDE SEQUENCE [LARGE SCALE GENOMIC DNA]</scope>
    <source>
        <strain evidence="7">S2_006_000_R2_64</strain>
    </source>
</reference>
<comment type="catalytic activity">
    <reaction evidence="1">
        <text>L-glutamyl-[protein] + S-adenosyl-L-methionine = [protein]-L-glutamate 5-O-methyl ester + S-adenosyl-L-homocysteine</text>
        <dbReference type="Rhea" id="RHEA:24452"/>
        <dbReference type="Rhea" id="RHEA-COMP:10208"/>
        <dbReference type="Rhea" id="RHEA-COMP:10311"/>
        <dbReference type="ChEBI" id="CHEBI:29973"/>
        <dbReference type="ChEBI" id="CHEBI:57856"/>
        <dbReference type="ChEBI" id="CHEBI:59789"/>
        <dbReference type="ChEBI" id="CHEBI:82795"/>
        <dbReference type="EC" id="2.1.1.80"/>
    </reaction>
</comment>
<feature type="domain" description="CheR-type methyltransferase" evidence="6">
    <location>
        <begin position="1"/>
        <end position="273"/>
    </location>
</feature>
<dbReference type="InterPro" id="IPR050903">
    <property type="entry name" value="Bact_Chemotaxis_MeTrfase"/>
</dbReference>
<keyword evidence="5" id="KW-0949">S-adenosyl-L-methionine</keyword>
<evidence type="ECO:0000256" key="4">
    <source>
        <dbReference type="ARBA" id="ARBA00022679"/>
    </source>
</evidence>
<evidence type="ECO:0000256" key="3">
    <source>
        <dbReference type="ARBA" id="ARBA00022603"/>
    </source>
</evidence>
<dbReference type="SUPFAM" id="SSF47757">
    <property type="entry name" value="Chemotaxis receptor methyltransferase CheR, N-terminal domain"/>
    <property type="match status" value="1"/>
</dbReference>
<dbReference type="PANTHER" id="PTHR24422:SF21">
    <property type="entry name" value="CHEMOTAXIS PROTEIN METHYLTRANSFERASE 1"/>
    <property type="match status" value="1"/>
</dbReference>
<dbReference type="InterPro" id="IPR029063">
    <property type="entry name" value="SAM-dependent_MTases_sf"/>
</dbReference>
<dbReference type="GO" id="GO:0008983">
    <property type="term" value="F:protein-glutamate O-methyltransferase activity"/>
    <property type="evidence" value="ECO:0007669"/>
    <property type="project" value="UniProtKB-EC"/>
</dbReference>
<dbReference type="InterPro" id="IPR022641">
    <property type="entry name" value="CheR_N"/>
</dbReference>
<proteinExistence type="predicted"/>
<keyword evidence="3" id="KW-0489">Methyltransferase</keyword>
<evidence type="ECO:0000313" key="8">
    <source>
        <dbReference type="Proteomes" id="UP000249739"/>
    </source>
</evidence>
<dbReference type="Pfam" id="PF03705">
    <property type="entry name" value="CheR_N"/>
    <property type="match status" value="1"/>
</dbReference>
<dbReference type="InterPro" id="IPR026024">
    <property type="entry name" value="Chemotaxis_MeTrfase_CheR"/>
</dbReference>
<dbReference type="PIRSF" id="PIRSF000410">
    <property type="entry name" value="CheR"/>
    <property type="match status" value="1"/>
</dbReference>
<evidence type="ECO:0000256" key="1">
    <source>
        <dbReference type="ARBA" id="ARBA00001541"/>
    </source>
</evidence>
<dbReference type="InterPro" id="IPR022642">
    <property type="entry name" value="CheR_C"/>
</dbReference>
<dbReference type="Proteomes" id="UP000249739">
    <property type="component" value="Unassembled WGS sequence"/>
</dbReference>
<evidence type="ECO:0000256" key="2">
    <source>
        <dbReference type="ARBA" id="ARBA00012534"/>
    </source>
</evidence>
<evidence type="ECO:0000256" key="5">
    <source>
        <dbReference type="ARBA" id="ARBA00022691"/>
    </source>
</evidence>
<protein>
    <recommendedName>
        <fullName evidence="2">protein-glutamate O-methyltransferase</fullName>
        <ecNumber evidence="2">2.1.1.80</ecNumber>
    </recommendedName>
</protein>
<dbReference type="SMART" id="SM00138">
    <property type="entry name" value="MeTrc"/>
    <property type="match status" value="1"/>
</dbReference>
<dbReference type="AlphaFoldDB" id="A0A2W5FGS6"/>
<evidence type="ECO:0000259" key="6">
    <source>
        <dbReference type="PROSITE" id="PS50123"/>
    </source>
</evidence>
<keyword evidence="4" id="KW-0808">Transferase</keyword>
<dbReference type="SUPFAM" id="SSF53335">
    <property type="entry name" value="S-adenosyl-L-methionine-dependent methyltransferases"/>
    <property type="match status" value="1"/>
</dbReference>
<sequence>MKIQDFDLFKDLLYKQSGLVITPDKSYLLDSRLTPVAKKWNFPNLDVMALQLRSLPDQQLVKDIVEAMTTNETSFFRDMKPFQLFEDTMLPHMIKARAAKRTLRIWCAAASSGQEPYSLAMILKEKANLMPGWKFEITATDISDDILNLARSGVYSQFEVQRGLPINYLMKYFTQVNEKWQVKDDIRQMVKFSNFNLLHDMNKFGQFDIIFCRNVLIYFDEKTKGMVLERMSTRLEKDGFLLLGGAETVLGITDKLKLMPEKRGLYIHPDSPHIAIPAAPAAKAI</sequence>
<dbReference type="InterPro" id="IPR000780">
    <property type="entry name" value="CheR_MeTrfase"/>
</dbReference>
<organism evidence="7 8">
    <name type="scientific">Micavibrio aeruginosavorus</name>
    <dbReference type="NCBI Taxonomy" id="349221"/>
    <lineage>
        <taxon>Bacteria</taxon>
        <taxon>Pseudomonadati</taxon>
        <taxon>Bdellovibrionota</taxon>
        <taxon>Bdellovibrionia</taxon>
        <taxon>Bdellovibrionales</taxon>
        <taxon>Pseudobdellovibrionaceae</taxon>
        <taxon>Micavibrio</taxon>
    </lineage>
</organism>
<dbReference type="EC" id="2.1.1.80" evidence="2"/>